<sequence>MRTPIYCRLAAYQLFESELASIDTSTGLFRAAFAIALHERPEASLAEAEAIIEQLAATVKNRVHSKSDEALLAHLHDVLFDVFGLHGNSDDYYNPANSYLPDVLLARRGLPITLVLVYKRVAELVGLVVHGINSPGHFMAEVESTGIESSKSMFVDPFFSGTVLTVQEAKDRIVQTAGQPIVISLDWLPRATHRQWLARMLMNLLSVFTATGQERNMLAMQELLELLEK</sequence>
<evidence type="ECO:0000259" key="2">
    <source>
        <dbReference type="Pfam" id="PF13369"/>
    </source>
</evidence>
<dbReference type="AlphaFoldDB" id="A0A5C6CJL8"/>
<name>A0A5C6CJL8_9BACT</name>
<reference evidence="3 4" key="1">
    <citation type="submission" date="2019-02" db="EMBL/GenBank/DDBJ databases">
        <title>Deep-cultivation of Planctomycetes and their phenomic and genomic characterization uncovers novel biology.</title>
        <authorList>
            <person name="Wiegand S."/>
            <person name="Jogler M."/>
            <person name="Boedeker C."/>
            <person name="Pinto D."/>
            <person name="Vollmers J."/>
            <person name="Rivas-Marin E."/>
            <person name="Kohn T."/>
            <person name="Peeters S.H."/>
            <person name="Heuer A."/>
            <person name="Rast P."/>
            <person name="Oberbeckmann S."/>
            <person name="Bunk B."/>
            <person name="Jeske O."/>
            <person name="Meyerdierks A."/>
            <person name="Storesund J.E."/>
            <person name="Kallscheuer N."/>
            <person name="Luecker S."/>
            <person name="Lage O.M."/>
            <person name="Pohl T."/>
            <person name="Merkel B.J."/>
            <person name="Hornburger P."/>
            <person name="Mueller R.-W."/>
            <person name="Bruemmer F."/>
            <person name="Labrenz M."/>
            <person name="Spormann A.M."/>
            <person name="Op Den Camp H."/>
            <person name="Overmann J."/>
            <person name="Amann R."/>
            <person name="Jetten M.S.M."/>
            <person name="Mascher T."/>
            <person name="Medema M.H."/>
            <person name="Devos D.P."/>
            <person name="Kaster A.-K."/>
            <person name="Ovreas L."/>
            <person name="Rohde M."/>
            <person name="Galperin M.Y."/>
            <person name="Jogler C."/>
        </authorList>
    </citation>
    <scope>NUCLEOTIDE SEQUENCE [LARGE SCALE GENOMIC DNA]</scope>
    <source>
        <strain evidence="3 4">Pla144</strain>
    </source>
</reference>
<dbReference type="EMBL" id="SJPS01000006">
    <property type="protein sequence ID" value="TWU23541.1"/>
    <property type="molecule type" value="Genomic_DNA"/>
</dbReference>
<dbReference type="Proteomes" id="UP000318437">
    <property type="component" value="Unassembled WGS sequence"/>
</dbReference>
<comment type="similarity">
    <text evidence="1">Belongs to the UPF0162 family.</text>
</comment>
<gene>
    <name evidence="3" type="ORF">Pla144_37160</name>
</gene>
<evidence type="ECO:0000313" key="4">
    <source>
        <dbReference type="Proteomes" id="UP000318437"/>
    </source>
</evidence>
<feature type="domain" description="Protein SirB1 N-terminal" evidence="2">
    <location>
        <begin position="48"/>
        <end position="201"/>
    </location>
</feature>
<dbReference type="RefSeq" id="WP_146452048.1">
    <property type="nucleotide sequence ID" value="NZ_SJPS01000006.1"/>
</dbReference>
<dbReference type="Pfam" id="PF13369">
    <property type="entry name" value="Transglut_core2"/>
    <property type="match status" value="1"/>
</dbReference>
<comment type="caution">
    <text evidence="3">The sequence shown here is derived from an EMBL/GenBank/DDBJ whole genome shotgun (WGS) entry which is preliminary data.</text>
</comment>
<organism evidence="3 4">
    <name type="scientific">Bythopirellula polymerisocia</name>
    <dbReference type="NCBI Taxonomy" id="2528003"/>
    <lineage>
        <taxon>Bacteria</taxon>
        <taxon>Pseudomonadati</taxon>
        <taxon>Planctomycetota</taxon>
        <taxon>Planctomycetia</taxon>
        <taxon>Pirellulales</taxon>
        <taxon>Lacipirellulaceae</taxon>
        <taxon>Bythopirellula</taxon>
    </lineage>
</organism>
<dbReference type="PANTHER" id="PTHR31350:SF21">
    <property type="entry name" value="F-BOX ONLY PROTEIN 21"/>
    <property type="match status" value="1"/>
</dbReference>
<evidence type="ECO:0000313" key="3">
    <source>
        <dbReference type="EMBL" id="TWU23541.1"/>
    </source>
</evidence>
<accession>A0A5C6CJL8</accession>
<protein>
    <recommendedName>
        <fullName evidence="2">Protein SirB1 N-terminal domain-containing protein</fullName>
    </recommendedName>
</protein>
<dbReference type="OrthoDB" id="232498at2"/>
<proteinExistence type="inferred from homology"/>
<dbReference type="PANTHER" id="PTHR31350">
    <property type="entry name" value="SI:DKEY-261L7.2"/>
    <property type="match status" value="1"/>
</dbReference>
<evidence type="ECO:0000256" key="1">
    <source>
        <dbReference type="ARBA" id="ARBA00007100"/>
    </source>
</evidence>
<keyword evidence="4" id="KW-1185">Reference proteome</keyword>
<dbReference type="InterPro" id="IPR032698">
    <property type="entry name" value="SirB1_N"/>
</dbReference>